<dbReference type="InterPro" id="IPR052919">
    <property type="entry name" value="TA_system_RNase"/>
</dbReference>
<organism evidence="2 3">
    <name type="scientific">Gomphosphaeria aponina SAG 52.96 = DSM 107014</name>
    <dbReference type="NCBI Taxonomy" id="1521640"/>
    <lineage>
        <taxon>Bacteria</taxon>
        <taxon>Bacillati</taxon>
        <taxon>Cyanobacteriota</taxon>
        <taxon>Cyanophyceae</taxon>
        <taxon>Oscillatoriophycideae</taxon>
        <taxon>Chroococcales</taxon>
        <taxon>Gomphosphaeriaceae</taxon>
        <taxon>Gomphosphaeria</taxon>
    </lineage>
</organism>
<name>A0A941GSG2_9CHRO</name>
<dbReference type="PANTHER" id="PTHR36173">
    <property type="entry name" value="RIBONUCLEASE VAPC16-RELATED"/>
    <property type="match status" value="1"/>
</dbReference>
<dbReference type="PANTHER" id="PTHR36173:SF1">
    <property type="entry name" value="RIBONUCLEASE VAPC22"/>
    <property type="match status" value="1"/>
</dbReference>
<reference evidence="2" key="1">
    <citation type="submission" date="2021-02" db="EMBL/GenBank/DDBJ databases">
        <title>Metagenome analyses of Stigonema ocellatum DSM 106950, Chlorogloea purpurea SAG 13.99 and Gomphosphaeria aponina DSM 107014.</title>
        <authorList>
            <person name="Marter P."/>
            <person name="Huang S."/>
        </authorList>
    </citation>
    <scope>NUCLEOTIDE SEQUENCE</scope>
    <source>
        <strain evidence="2">JP213</strain>
    </source>
</reference>
<dbReference type="AlphaFoldDB" id="A0A941GSG2"/>
<dbReference type="SUPFAM" id="SSF88723">
    <property type="entry name" value="PIN domain-like"/>
    <property type="match status" value="1"/>
</dbReference>
<evidence type="ECO:0000313" key="3">
    <source>
        <dbReference type="Proteomes" id="UP000767446"/>
    </source>
</evidence>
<dbReference type="InterPro" id="IPR029060">
    <property type="entry name" value="PIN-like_dom_sf"/>
</dbReference>
<protein>
    <submittedName>
        <fullName evidence="2">Type II toxin-antitoxin system VapC family toxin</fullName>
    </submittedName>
</protein>
<dbReference type="InterPro" id="IPR002716">
    <property type="entry name" value="PIN_dom"/>
</dbReference>
<comment type="caution">
    <text evidence="2">The sequence shown here is derived from an EMBL/GenBank/DDBJ whole genome shotgun (WGS) entry which is preliminary data.</text>
</comment>
<evidence type="ECO:0000313" key="2">
    <source>
        <dbReference type="EMBL" id="MBR8829539.1"/>
    </source>
</evidence>
<dbReference type="InterPro" id="IPR041705">
    <property type="entry name" value="PIN_Sll0205"/>
</dbReference>
<dbReference type="Proteomes" id="UP000767446">
    <property type="component" value="Unassembled WGS sequence"/>
</dbReference>
<gene>
    <name evidence="2" type="ORF">DSM107014_16855</name>
</gene>
<feature type="domain" description="PIN" evidence="1">
    <location>
        <begin position="4"/>
        <end position="121"/>
    </location>
</feature>
<evidence type="ECO:0000259" key="1">
    <source>
        <dbReference type="Pfam" id="PF01850"/>
    </source>
</evidence>
<dbReference type="EMBL" id="JADQBC010000144">
    <property type="protein sequence ID" value="MBR8829539.1"/>
    <property type="molecule type" value="Genomic_DNA"/>
</dbReference>
<proteinExistence type="predicted"/>
<dbReference type="Pfam" id="PF01850">
    <property type="entry name" value="PIN"/>
    <property type="match status" value="1"/>
</dbReference>
<sequence length="129" mass="14698">MKLLLDTHIWLWYLLGNSRLSNNLIKTIEDETNQLYLSPVSIWEALLLGEKQKVILQPTSEEWIKDSLEQLEVIEAPLSIEIAILSRKLNLAHQDPADRFIAATAVHYNLILATVDQNLTNATCFQTLS</sequence>
<dbReference type="Gene3D" id="3.40.50.1010">
    <property type="entry name" value="5'-nuclease"/>
    <property type="match status" value="1"/>
</dbReference>
<dbReference type="CDD" id="cd09872">
    <property type="entry name" value="PIN_Sll0205-like"/>
    <property type="match status" value="1"/>
</dbReference>
<accession>A0A941GSG2</accession>